<keyword evidence="2" id="KW-1185">Reference proteome</keyword>
<accession>A0A5C1AKZ8</accession>
<dbReference type="Proteomes" id="UP000324974">
    <property type="component" value="Chromosome"/>
</dbReference>
<evidence type="ECO:0000313" key="2">
    <source>
        <dbReference type="Proteomes" id="UP000324974"/>
    </source>
</evidence>
<protein>
    <submittedName>
        <fullName evidence="1">Uncharacterized protein</fullName>
    </submittedName>
</protein>
<name>A0A5C1AKZ8_9BACT</name>
<gene>
    <name evidence="1" type="ORF">PX52LOC_06359</name>
</gene>
<dbReference type="EMBL" id="CP042425">
    <property type="protein sequence ID" value="QEL19295.1"/>
    <property type="molecule type" value="Genomic_DNA"/>
</dbReference>
<dbReference type="KEGG" id="lrs:PX52LOC_06359"/>
<dbReference type="AlphaFoldDB" id="A0A5C1AKZ8"/>
<reference evidence="2" key="1">
    <citation type="submission" date="2019-08" db="EMBL/GenBank/DDBJ databases">
        <title>Limnoglobus roseus gen. nov., sp. nov., a novel freshwater planctomycete with a giant genome from the family Gemmataceae.</title>
        <authorList>
            <person name="Kulichevskaya I.S."/>
            <person name="Naumoff D.G."/>
            <person name="Miroshnikov K."/>
            <person name="Ivanova A."/>
            <person name="Philippov D.A."/>
            <person name="Hakobyan A."/>
            <person name="Rijpstra I.C."/>
            <person name="Sinninghe Damste J.S."/>
            <person name="Liesack W."/>
            <person name="Dedysh S.N."/>
        </authorList>
    </citation>
    <scope>NUCLEOTIDE SEQUENCE [LARGE SCALE GENOMIC DNA]</scope>
    <source>
        <strain evidence="2">PX52</strain>
    </source>
</reference>
<organism evidence="1 2">
    <name type="scientific">Limnoglobus roseus</name>
    <dbReference type="NCBI Taxonomy" id="2598579"/>
    <lineage>
        <taxon>Bacteria</taxon>
        <taxon>Pseudomonadati</taxon>
        <taxon>Planctomycetota</taxon>
        <taxon>Planctomycetia</taxon>
        <taxon>Gemmatales</taxon>
        <taxon>Gemmataceae</taxon>
        <taxon>Limnoglobus</taxon>
    </lineage>
</organism>
<evidence type="ECO:0000313" key="1">
    <source>
        <dbReference type="EMBL" id="QEL19295.1"/>
    </source>
</evidence>
<sequence>MWSASLPDKTDRKAFMCDNQTLFKVAEPKPRHCCIYAAAHIANTVVLMFVPLSLNDPTGRSDHRPSSNP</sequence>
<proteinExistence type="predicted"/>